<dbReference type="Proteomes" id="UP001284601">
    <property type="component" value="Unassembled WGS sequence"/>
</dbReference>
<proteinExistence type="predicted"/>
<name>A0ABU4HSK6_9ACTN</name>
<dbReference type="EMBL" id="JAWSTH010000052">
    <property type="protein sequence ID" value="MDW5596311.1"/>
    <property type="molecule type" value="Genomic_DNA"/>
</dbReference>
<evidence type="ECO:0000256" key="1">
    <source>
        <dbReference type="ARBA" id="ARBA00023239"/>
    </source>
</evidence>
<evidence type="ECO:0000313" key="3">
    <source>
        <dbReference type="EMBL" id="MDW5596311.1"/>
    </source>
</evidence>
<accession>A0ABU4HSK6</accession>
<comment type="caution">
    <text evidence="3">The sequence shown here is derived from an EMBL/GenBank/DDBJ whole genome shotgun (WGS) entry which is preliminary data.</text>
</comment>
<gene>
    <name evidence="3" type="ORF">R7226_18330</name>
</gene>
<dbReference type="Gene3D" id="3.20.20.140">
    <property type="entry name" value="Metal-dependent hydrolases"/>
    <property type="match status" value="1"/>
</dbReference>
<reference evidence="4" key="1">
    <citation type="submission" date="2023-07" db="EMBL/GenBank/DDBJ databases">
        <title>Conexibacter stalactiti sp. nov., isolated from stalactites in a lava cave and emended description of the genus Conexibacter.</title>
        <authorList>
            <person name="Lee S.D."/>
        </authorList>
    </citation>
    <scope>NUCLEOTIDE SEQUENCE [LARGE SCALE GENOMIC DNA]</scope>
    <source>
        <strain evidence="4">KCTC 39840</strain>
    </source>
</reference>
<dbReference type="RefSeq" id="WP_318598693.1">
    <property type="nucleotide sequence ID" value="NZ_JAWSTH010000052.1"/>
</dbReference>
<evidence type="ECO:0000259" key="2">
    <source>
        <dbReference type="Pfam" id="PF04909"/>
    </source>
</evidence>
<dbReference type="InterPro" id="IPR032465">
    <property type="entry name" value="ACMSD"/>
</dbReference>
<evidence type="ECO:0000313" key="4">
    <source>
        <dbReference type="Proteomes" id="UP001284601"/>
    </source>
</evidence>
<feature type="domain" description="Amidohydrolase-related" evidence="2">
    <location>
        <begin position="4"/>
        <end position="313"/>
    </location>
</feature>
<sequence>MPGIDVHTHLAPLFEDGSAAGVTATPDGRLDVDGHVVGPGGLYAPDQLVAYLDRVGLDAAAVSVPPPFFRQRLDADDAAAWARAVNDGLLAAVGGRERLLPLAYLPLEHPQVALAEYERVRGDGRWAGLCASAGGRSVSLADDALAPLWRALDDDARLLLLHPGSSPDARLAEFYLANLLGNPVETAVAAAQLVFGDVLPAHPRMRVLLVHCGGCLGSVVGRWERGVATDRPGLKPLTESPREAVRRLHVDCLAHDPVLVTQAVELFGPDKLLLGSDWPFPMGIDDPRELIAHLPAELRERVAVDNARAALGI</sequence>
<dbReference type="InterPro" id="IPR006680">
    <property type="entry name" value="Amidohydro-rel"/>
</dbReference>
<organism evidence="3 4">
    <name type="scientific">Conexibacter stalactiti</name>
    <dbReference type="NCBI Taxonomy" id="1940611"/>
    <lineage>
        <taxon>Bacteria</taxon>
        <taxon>Bacillati</taxon>
        <taxon>Actinomycetota</taxon>
        <taxon>Thermoleophilia</taxon>
        <taxon>Solirubrobacterales</taxon>
        <taxon>Conexibacteraceae</taxon>
        <taxon>Conexibacter</taxon>
    </lineage>
</organism>
<dbReference type="SUPFAM" id="SSF51556">
    <property type="entry name" value="Metallo-dependent hydrolases"/>
    <property type="match status" value="1"/>
</dbReference>
<dbReference type="Pfam" id="PF04909">
    <property type="entry name" value="Amidohydro_2"/>
    <property type="match status" value="1"/>
</dbReference>
<keyword evidence="4" id="KW-1185">Reference proteome</keyword>
<protein>
    <submittedName>
        <fullName evidence="3">Amidohydrolase family protein</fullName>
    </submittedName>
</protein>
<keyword evidence="1" id="KW-0456">Lyase</keyword>
<dbReference type="PANTHER" id="PTHR21240:SF28">
    <property type="entry name" value="ISO-OROTATE DECARBOXYLASE (EUROFUNG)"/>
    <property type="match status" value="1"/>
</dbReference>
<dbReference type="PANTHER" id="PTHR21240">
    <property type="entry name" value="2-AMINO-3-CARBOXYLMUCONATE-6-SEMIALDEHYDE DECARBOXYLASE"/>
    <property type="match status" value="1"/>
</dbReference>
<dbReference type="InterPro" id="IPR032466">
    <property type="entry name" value="Metal_Hydrolase"/>
</dbReference>